<evidence type="ECO:0000313" key="2">
    <source>
        <dbReference type="Proteomes" id="UP000030101"/>
    </source>
</evidence>
<evidence type="ECO:0008006" key="3">
    <source>
        <dbReference type="Google" id="ProtNLM"/>
    </source>
</evidence>
<dbReference type="Pfam" id="PF12836">
    <property type="entry name" value="HHH_3"/>
    <property type="match status" value="1"/>
</dbReference>
<comment type="caution">
    <text evidence="1">The sequence shown here is derived from an EMBL/GenBank/DDBJ whole genome shotgun (WGS) entry which is preliminary data.</text>
</comment>
<protein>
    <recommendedName>
        <fullName evidence="3">Helix-hairpin-helix motif-containing protein</fullName>
    </recommendedName>
</protein>
<dbReference type="Proteomes" id="UP000030101">
    <property type="component" value="Unassembled WGS sequence"/>
</dbReference>
<reference evidence="1 2" key="1">
    <citation type="submission" date="2014-08" db="EMBL/GenBank/DDBJ databases">
        <title>Porphyromonas canoris strain:OH2762 Genome sequencing.</title>
        <authorList>
            <person name="Wallis C."/>
            <person name="Deusch O."/>
            <person name="O'Flynn C."/>
            <person name="Davis I."/>
            <person name="Jospin G."/>
            <person name="Darling A.E."/>
            <person name="Coil D.A."/>
            <person name="Alexiev A."/>
            <person name="Horsfall A."/>
            <person name="Kirkwood N."/>
            <person name="Harris S."/>
            <person name="Eisen J.A."/>
        </authorList>
    </citation>
    <scope>NUCLEOTIDE SEQUENCE [LARGE SCALE GENOMIC DNA]</scope>
    <source>
        <strain evidence="2">COT-108 OH2762</strain>
    </source>
</reference>
<dbReference type="SUPFAM" id="SSF47781">
    <property type="entry name" value="RuvA domain 2-like"/>
    <property type="match status" value="1"/>
</dbReference>
<dbReference type="InterPro" id="IPR010994">
    <property type="entry name" value="RuvA_2-like"/>
</dbReference>
<name>A0ABR4XJT5_9PORP</name>
<dbReference type="Gene3D" id="1.10.150.280">
    <property type="entry name" value="AF1531-like domain"/>
    <property type="match status" value="1"/>
</dbReference>
<keyword evidence="2" id="KW-1185">Reference proteome</keyword>
<organism evidence="1 2">
    <name type="scientific">Porphyromonas canoris</name>
    <dbReference type="NCBI Taxonomy" id="36875"/>
    <lineage>
        <taxon>Bacteria</taxon>
        <taxon>Pseudomonadati</taxon>
        <taxon>Bacteroidota</taxon>
        <taxon>Bacteroidia</taxon>
        <taxon>Bacteroidales</taxon>
        <taxon>Porphyromonadaceae</taxon>
        <taxon>Porphyromonas</taxon>
    </lineage>
</organism>
<accession>A0ABR4XJT5</accession>
<dbReference type="EMBL" id="JQZV01000013">
    <property type="protein sequence ID" value="KGN91787.1"/>
    <property type="molecule type" value="Genomic_DNA"/>
</dbReference>
<evidence type="ECO:0000313" key="1">
    <source>
        <dbReference type="EMBL" id="KGN91787.1"/>
    </source>
</evidence>
<proteinExistence type="predicted"/>
<sequence length="633" mass="72747">MKRTKRFFGVRPILFLLLLLGYFATTYGQSSVAGELLLERLREYSYTDEEIELFVQHLETLRSTPLNLNTATSEELARIPFFDDFFIRNFLQYRSRHGAFVSIYDLKNVPGARVEYISLLEPFFSTETLTAPVEQSIRVELFESLSIPRYAHRQRLSLHRGKAWMMSWNAERDAGEKWLPFKQGLWTHHNIFLSYNAHPTSSSPVRRFILGDYRLHTALGVMNGMGISFYAKQETGYRLALPRQSEISPHNSFQEWNYLRGLALTLTSAPFSFTPYIGYTPLQVSLWSGEDRIRTIYKDGKQRLSSDQVHLLTLGGYFKFTPSPLFHAGFQALNNSFTALSDNRRLYPPAAYLQELSPTRFAIDMAWRGANASALAEVVLPHRGAYGSEAAVAVLTYRNDYWGMFSLVARHLGERFAMLHTSTYGHFSSQKNEQGMRIAWNGELFRGWRGSLSTDFYRSIRHEERRPSQAGSEVILRMEKAVAETETMLSLKFAKRDTGSKLSFRFRENREIGKGHHLSSYFFGSYAGNKKYGWSLAAKLMGNIGEEWYYRASLQYYDTPTWLQAVRSVESNSPLHYHTPMLYGKGLSGALIAGYRRKNSFSVSLKTSYNHIFHNPTEQKSDPVAEVTLKLFL</sequence>
<gene>
    <name evidence="1" type="ORF">HQ43_06775</name>
</gene>